<dbReference type="GO" id="GO:0015074">
    <property type="term" value="P:DNA integration"/>
    <property type="evidence" value="ECO:0007669"/>
    <property type="project" value="UniProtKB-KW"/>
</dbReference>
<dbReference type="GO" id="GO:0016787">
    <property type="term" value="F:hydrolase activity"/>
    <property type="evidence" value="ECO:0007669"/>
    <property type="project" value="UniProtKB-KW"/>
</dbReference>
<reference evidence="11 12" key="1">
    <citation type="journal article" date="2022" name="G3 (Bethesda)">
        <title>Whole-genome sequence and methylome profiling of the almond [Prunus dulcis (Mill.) D.A. Webb] cultivar 'Nonpareil'.</title>
        <authorList>
            <person name="D'Amico-Willman K.M."/>
            <person name="Ouma W.Z."/>
            <person name="Meulia T."/>
            <person name="Sideli G.M."/>
            <person name="Gradziel T.M."/>
            <person name="Fresnedo-Ramirez J."/>
        </authorList>
    </citation>
    <scope>NUCLEOTIDE SEQUENCE [LARGE SCALE GENOMIC DNA]</scope>
    <source>
        <strain evidence="11">Clone GOH B32 T37-40</strain>
    </source>
</reference>
<dbReference type="InterPro" id="IPR039537">
    <property type="entry name" value="Retrotran_Ty1/copia-like"/>
</dbReference>
<dbReference type="InterPro" id="IPR036397">
    <property type="entry name" value="RNaseH_sf"/>
</dbReference>
<proteinExistence type="predicted"/>
<organism evidence="11 12">
    <name type="scientific">Prunus dulcis</name>
    <name type="common">Almond</name>
    <name type="synonym">Amygdalus dulcis</name>
    <dbReference type="NCBI Taxonomy" id="3755"/>
    <lineage>
        <taxon>Eukaryota</taxon>
        <taxon>Viridiplantae</taxon>
        <taxon>Streptophyta</taxon>
        <taxon>Embryophyta</taxon>
        <taxon>Tracheophyta</taxon>
        <taxon>Spermatophyta</taxon>
        <taxon>Magnoliopsida</taxon>
        <taxon>eudicotyledons</taxon>
        <taxon>Gunneridae</taxon>
        <taxon>Pentapetalae</taxon>
        <taxon>rosids</taxon>
        <taxon>fabids</taxon>
        <taxon>Rosales</taxon>
        <taxon>Rosaceae</taxon>
        <taxon>Amygdaloideae</taxon>
        <taxon>Amygdaleae</taxon>
        <taxon>Prunus</taxon>
    </lineage>
</organism>
<keyword evidence="12" id="KW-1185">Reference proteome</keyword>
<sequence>MTQLQSGYKVKCLRSDRGGEFLCSKYVQFYEDHGIQRQLTMAYTPQQNGVAERKNRTVVEMAKYMLHEKEIPYFLWAEAVHTAVYILNRGPTKALNNITPFEAYSGRKPGYATCEKGYRVYDLISKKLTLSRNIIFDKESSWNWSEHSNKAVALFRNEHSFGVENDDENATLSSNSTRKESNVISNLITS</sequence>
<keyword evidence="1" id="KW-0540">Nuclease</keyword>
<accession>A0AAD4Z6V8</accession>
<keyword evidence="4" id="KW-0378">Hydrolase</keyword>
<dbReference type="Proteomes" id="UP001054821">
    <property type="component" value="Chromosome 4"/>
</dbReference>
<dbReference type="GO" id="GO:0003964">
    <property type="term" value="F:RNA-directed DNA polymerase activity"/>
    <property type="evidence" value="ECO:0007669"/>
    <property type="project" value="UniProtKB-KW"/>
</dbReference>
<comment type="caution">
    <text evidence="11">The sequence shown here is derived from an EMBL/GenBank/DDBJ whole genome shotgun (WGS) entry which is preliminary data.</text>
</comment>
<dbReference type="EMBL" id="JAJFAZ020000004">
    <property type="protein sequence ID" value="KAI5334689.1"/>
    <property type="molecule type" value="Genomic_DNA"/>
</dbReference>
<dbReference type="PANTHER" id="PTHR42648">
    <property type="entry name" value="TRANSPOSASE, PUTATIVE-RELATED"/>
    <property type="match status" value="1"/>
</dbReference>
<evidence type="ECO:0000256" key="6">
    <source>
        <dbReference type="ARBA" id="ARBA00022908"/>
    </source>
</evidence>
<evidence type="ECO:0000256" key="7">
    <source>
        <dbReference type="ARBA" id="ARBA00022918"/>
    </source>
</evidence>
<dbReference type="GO" id="GO:0003676">
    <property type="term" value="F:nucleic acid binding"/>
    <property type="evidence" value="ECO:0007669"/>
    <property type="project" value="InterPro"/>
</dbReference>
<keyword evidence="8" id="KW-0548">Nucleotidyltransferase</keyword>
<protein>
    <recommendedName>
        <fullName evidence="10">Integrase catalytic domain-containing protein</fullName>
    </recommendedName>
</protein>
<dbReference type="GO" id="GO:0006310">
    <property type="term" value="P:DNA recombination"/>
    <property type="evidence" value="ECO:0007669"/>
    <property type="project" value="UniProtKB-KW"/>
</dbReference>
<evidence type="ECO:0000313" key="12">
    <source>
        <dbReference type="Proteomes" id="UP001054821"/>
    </source>
</evidence>
<dbReference type="Gene3D" id="3.30.420.10">
    <property type="entry name" value="Ribonuclease H-like superfamily/Ribonuclease H"/>
    <property type="match status" value="1"/>
</dbReference>
<evidence type="ECO:0000256" key="5">
    <source>
        <dbReference type="ARBA" id="ARBA00022842"/>
    </source>
</evidence>
<dbReference type="PROSITE" id="PS50994">
    <property type="entry name" value="INTEGRASE"/>
    <property type="match status" value="1"/>
</dbReference>
<keyword evidence="8" id="KW-0239">DNA-directed DNA polymerase</keyword>
<keyword evidence="2" id="KW-0479">Metal-binding</keyword>
<keyword evidence="5" id="KW-0460">Magnesium</keyword>
<dbReference type="AlphaFoldDB" id="A0AAD4Z6V8"/>
<name>A0AAD4Z6V8_PRUDU</name>
<evidence type="ECO:0000256" key="2">
    <source>
        <dbReference type="ARBA" id="ARBA00022723"/>
    </source>
</evidence>
<evidence type="ECO:0000256" key="4">
    <source>
        <dbReference type="ARBA" id="ARBA00022801"/>
    </source>
</evidence>
<dbReference type="InterPro" id="IPR057670">
    <property type="entry name" value="SH3_retrovirus"/>
</dbReference>
<keyword evidence="9" id="KW-0233">DNA recombination</keyword>
<dbReference type="InterPro" id="IPR001584">
    <property type="entry name" value="Integrase_cat-core"/>
</dbReference>
<evidence type="ECO:0000256" key="8">
    <source>
        <dbReference type="ARBA" id="ARBA00022932"/>
    </source>
</evidence>
<dbReference type="Pfam" id="PF25597">
    <property type="entry name" value="SH3_retrovirus"/>
    <property type="match status" value="1"/>
</dbReference>
<dbReference type="PANTHER" id="PTHR42648:SF11">
    <property type="entry name" value="TRANSPOSON TY4-P GAG-POL POLYPROTEIN"/>
    <property type="match status" value="1"/>
</dbReference>
<keyword evidence="7" id="KW-0695">RNA-directed DNA polymerase</keyword>
<feature type="domain" description="Integrase catalytic" evidence="10">
    <location>
        <begin position="1"/>
        <end position="108"/>
    </location>
</feature>
<evidence type="ECO:0000259" key="10">
    <source>
        <dbReference type="PROSITE" id="PS50994"/>
    </source>
</evidence>
<dbReference type="GO" id="GO:0004519">
    <property type="term" value="F:endonuclease activity"/>
    <property type="evidence" value="ECO:0007669"/>
    <property type="project" value="UniProtKB-KW"/>
</dbReference>
<evidence type="ECO:0000256" key="9">
    <source>
        <dbReference type="ARBA" id="ARBA00023172"/>
    </source>
</evidence>
<evidence type="ECO:0000256" key="1">
    <source>
        <dbReference type="ARBA" id="ARBA00022722"/>
    </source>
</evidence>
<keyword evidence="8" id="KW-0808">Transferase</keyword>
<dbReference type="GO" id="GO:0046872">
    <property type="term" value="F:metal ion binding"/>
    <property type="evidence" value="ECO:0007669"/>
    <property type="project" value="UniProtKB-KW"/>
</dbReference>
<evidence type="ECO:0000313" key="11">
    <source>
        <dbReference type="EMBL" id="KAI5334689.1"/>
    </source>
</evidence>
<dbReference type="InterPro" id="IPR012337">
    <property type="entry name" value="RNaseH-like_sf"/>
</dbReference>
<keyword evidence="3" id="KW-0255">Endonuclease</keyword>
<evidence type="ECO:0000256" key="3">
    <source>
        <dbReference type="ARBA" id="ARBA00022759"/>
    </source>
</evidence>
<dbReference type="SUPFAM" id="SSF53098">
    <property type="entry name" value="Ribonuclease H-like"/>
    <property type="match status" value="1"/>
</dbReference>
<keyword evidence="6" id="KW-0229">DNA integration</keyword>
<gene>
    <name evidence="11" type="ORF">L3X38_024822</name>
</gene>
<dbReference type="GO" id="GO:0003887">
    <property type="term" value="F:DNA-directed DNA polymerase activity"/>
    <property type="evidence" value="ECO:0007669"/>
    <property type="project" value="UniProtKB-KW"/>
</dbReference>